<evidence type="ECO:0000313" key="2">
    <source>
        <dbReference type="Proteomes" id="UP000050761"/>
    </source>
</evidence>
<sequence>MFLPANPDEAVQPMDVAKLLPKDEEWIADRLGAFDNYIRDQRRSARLMGQLFNAAASALAAYSSREDDLSIHRVTAIIPNLDSYPLRLRFQLSDMNSETGWTKHRHVGVWVPGTTHFLRLQTEAVEQDWAGRCLTITRSRLFFLRYAASAHRTHAPAAIFSRIFATEHEIFPS</sequence>
<organism evidence="2 3">
    <name type="scientific">Heligmosomoides polygyrus</name>
    <name type="common">Parasitic roundworm</name>
    <dbReference type="NCBI Taxonomy" id="6339"/>
    <lineage>
        <taxon>Eukaryota</taxon>
        <taxon>Metazoa</taxon>
        <taxon>Ecdysozoa</taxon>
        <taxon>Nematoda</taxon>
        <taxon>Chromadorea</taxon>
        <taxon>Rhabditida</taxon>
        <taxon>Rhabditina</taxon>
        <taxon>Rhabditomorpha</taxon>
        <taxon>Strongyloidea</taxon>
        <taxon>Heligmosomidae</taxon>
        <taxon>Heligmosomoides</taxon>
    </lineage>
</organism>
<protein>
    <submittedName>
        <fullName evidence="3">CIA30 domain-containing protein</fullName>
    </submittedName>
</protein>
<accession>A0A183FBR5</accession>
<gene>
    <name evidence="1" type="ORF">HPBE_LOCUS3608</name>
</gene>
<reference evidence="3" key="2">
    <citation type="submission" date="2019-09" db="UniProtKB">
        <authorList>
            <consortium name="WormBaseParasite"/>
        </authorList>
    </citation>
    <scope>IDENTIFICATION</scope>
</reference>
<dbReference type="WBParaSite" id="HPBE_0000360701-mRNA-1">
    <property type="protein sequence ID" value="HPBE_0000360701-mRNA-1"/>
    <property type="gene ID" value="HPBE_0000360701"/>
</dbReference>
<keyword evidence="2" id="KW-1185">Reference proteome</keyword>
<evidence type="ECO:0000313" key="3">
    <source>
        <dbReference type="WBParaSite" id="HPBE_0000360701-mRNA-1"/>
    </source>
</evidence>
<accession>A0A3P7Y8X9</accession>
<reference evidence="1 2" key="1">
    <citation type="submission" date="2018-11" db="EMBL/GenBank/DDBJ databases">
        <authorList>
            <consortium name="Pathogen Informatics"/>
        </authorList>
    </citation>
    <scope>NUCLEOTIDE SEQUENCE [LARGE SCALE GENOMIC DNA]</scope>
</reference>
<dbReference type="EMBL" id="UZAH01011053">
    <property type="protein sequence ID" value="VDO37928.1"/>
    <property type="molecule type" value="Genomic_DNA"/>
</dbReference>
<proteinExistence type="predicted"/>
<dbReference type="AlphaFoldDB" id="A0A183FBR5"/>
<dbReference type="OrthoDB" id="5874582at2759"/>
<dbReference type="Proteomes" id="UP000050761">
    <property type="component" value="Unassembled WGS sequence"/>
</dbReference>
<evidence type="ECO:0000313" key="1">
    <source>
        <dbReference type="EMBL" id="VDO37928.1"/>
    </source>
</evidence>
<name>A0A183FBR5_HELPZ</name>